<evidence type="ECO:0000313" key="2">
    <source>
        <dbReference type="EMBL" id="KAJ7190348.1"/>
    </source>
</evidence>
<feature type="compositionally biased region" description="Basic residues" evidence="1">
    <location>
        <begin position="398"/>
        <end position="407"/>
    </location>
</feature>
<feature type="region of interest" description="Disordered" evidence="1">
    <location>
        <begin position="93"/>
        <end position="113"/>
    </location>
</feature>
<evidence type="ECO:0000313" key="3">
    <source>
        <dbReference type="Proteomes" id="UP001219525"/>
    </source>
</evidence>
<dbReference type="EMBL" id="JARJCW010000152">
    <property type="protein sequence ID" value="KAJ7190348.1"/>
    <property type="molecule type" value="Genomic_DNA"/>
</dbReference>
<sequence>MADFAAPVTPTVVLREWDPRAKNDELGQNIRKYIRTELFAKFFEDKNNGTLESSGLTPKKYIDENSKFKTIKRCSLSAKFYHQCNNKSGYKERKQSSSTIAAASETPESKLGRIRSKTVVDMFKTDEEHKSTAGSRPLADGVPAPDFLPSETTQQKAEADELRDYYTYALVPEKGEVPDYKLEPPDDKQQEGVGKEGDDGEGEGEKGEGGEDKGEKSDDVKVKGEKGDDDKGEGEKGDNDKPNEQPGSRQRLEFSSAHVPELTEDEGDEPREGGEGPPPGPSGGRGRGSSRGVRGARGGGSRERGGARGRGRKPKDAAAAPEDAADDEEQKSGDEDDSVKAPPQKKSIRKSSKNKTTAPNKAKSSAGPKQATKSAVKRGTKRARVVDDEDESEEPPAKKKAAKKGGKCPRDNEASGKTSFDNLGEIWFPSARLWE</sequence>
<feature type="compositionally biased region" description="Acidic residues" evidence="1">
    <location>
        <begin position="323"/>
        <end position="337"/>
    </location>
</feature>
<reference evidence="2" key="1">
    <citation type="submission" date="2023-03" db="EMBL/GenBank/DDBJ databases">
        <title>Massive genome expansion in bonnet fungi (Mycena s.s.) driven by repeated elements and novel gene families across ecological guilds.</title>
        <authorList>
            <consortium name="Lawrence Berkeley National Laboratory"/>
            <person name="Harder C.B."/>
            <person name="Miyauchi S."/>
            <person name="Viragh M."/>
            <person name="Kuo A."/>
            <person name="Thoen E."/>
            <person name="Andreopoulos B."/>
            <person name="Lu D."/>
            <person name="Skrede I."/>
            <person name="Drula E."/>
            <person name="Henrissat B."/>
            <person name="Morin E."/>
            <person name="Kohler A."/>
            <person name="Barry K."/>
            <person name="LaButti K."/>
            <person name="Morin E."/>
            <person name="Salamov A."/>
            <person name="Lipzen A."/>
            <person name="Mereny Z."/>
            <person name="Hegedus B."/>
            <person name="Baldrian P."/>
            <person name="Stursova M."/>
            <person name="Weitz H."/>
            <person name="Taylor A."/>
            <person name="Grigoriev I.V."/>
            <person name="Nagy L.G."/>
            <person name="Martin F."/>
            <person name="Kauserud H."/>
        </authorList>
    </citation>
    <scope>NUCLEOTIDE SEQUENCE</scope>
    <source>
        <strain evidence="2">9144</strain>
    </source>
</reference>
<dbReference type="AlphaFoldDB" id="A0AAD6UQX4"/>
<protein>
    <submittedName>
        <fullName evidence="2">Uncharacterized protein</fullName>
    </submittedName>
</protein>
<feature type="compositionally biased region" description="Basic and acidic residues" evidence="1">
    <location>
        <begin position="174"/>
        <end position="243"/>
    </location>
</feature>
<proteinExistence type="predicted"/>
<feature type="region of interest" description="Disordered" evidence="1">
    <location>
        <begin position="174"/>
        <end position="435"/>
    </location>
</feature>
<name>A0AAD6UQX4_9AGAR</name>
<dbReference type="Proteomes" id="UP001219525">
    <property type="component" value="Unassembled WGS sequence"/>
</dbReference>
<organism evidence="2 3">
    <name type="scientific">Mycena pura</name>
    <dbReference type="NCBI Taxonomy" id="153505"/>
    <lineage>
        <taxon>Eukaryota</taxon>
        <taxon>Fungi</taxon>
        <taxon>Dikarya</taxon>
        <taxon>Basidiomycota</taxon>
        <taxon>Agaricomycotina</taxon>
        <taxon>Agaricomycetes</taxon>
        <taxon>Agaricomycetidae</taxon>
        <taxon>Agaricales</taxon>
        <taxon>Marasmiineae</taxon>
        <taxon>Mycenaceae</taxon>
        <taxon>Mycena</taxon>
    </lineage>
</organism>
<accession>A0AAD6UQX4</accession>
<feature type="region of interest" description="Disordered" evidence="1">
    <location>
        <begin position="126"/>
        <end position="161"/>
    </location>
</feature>
<gene>
    <name evidence="2" type="ORF">GGX14DRAFT_408120</name>
</gene>
<keyword evidence="3" id="KW-1185">Reference proteome</keyword>
<comment type="caution">
    <text evidence="2">The sequence shown here is derived from an EMBL/GenBank/DDBJ whole genome shotgun (WGS) entry which is preliminary data.</text>
</comment>
<feature type="compositionally biased region" description="Polar residues" evidence="1">
    <location>
        <begin position="354"/>
        <end position="363"/>
    </location>
</feature>
<evidence type="ECO:0000256" key="1">
    <source>
        <dbReference type="SAM" id="MobiDB-lite"/>
    </source>
</evidence>
<feature type="compositionally biased region" description="Gly residues" evidence="1">
    <location>
        <begin position="282"/>
        <end position="299"/>
    </location>
</feature>